<dbReference type="AlphaFoldDB" id="A0A9D4LFP5"/>
<reference evidence="3" key="1">
    <citation type="journal article" date="2019" name="bioRxiv">
        <title>The Genome of the Zebra Mussel, Dreissena polymorpha: A Resource for Invasive Species Research.</title>
        <authorList>
            <person name="McCartney M.A."/>
            <person name="Auch B."/>
            <person name="Kono T."/>
            <person name="Mallez S."/>
            <person name="Zhang Y."/>
            <person name="Obille A."/>
            <person name="Becker A."/>
            <person name="Abrahante J.E."/>
            <person name="Garbe J."/>
            <person name="Badalamenti J.P."/>
            <person name="Herman A."/>
            <person name="Mangelson H."/>
            <person name="Liachko I."/>
            <person name="Sullivan S."/>
            <person name="Sone E.D."/>
            <person name="Koren S."/>
            <person name="Silverstein K.A.T."/>
            <person name="Beckman K.B."/>
            <person name="Gohl D.M."/>
        </authorList>
    </citation>
    <scope>NUCLEOTIDE SEQUENCE</scope>
    <source>
        <strain evidence="3">Duluth1</strain>
        <tissue evidence="3">Whole animal</tissue>
    </source>
</reference>
<keyword evidence="4" id="KW-1185">Reference proteome</keyword>
<name>A0A9D4LFP5_DREPO</name>
<feature type="compositionally biased region" description="Basic and acidic residues" evidence="1">
    <location>
        <begin position="27"/>
        <end position="42"/>
    </location>
</feature>
<dbReference type="EMBL" id="JAIWYP010000003">
    <property type="protein sequence ID" value="KAH3857690.1"/>
    <property type="molecule type" value="Genomic_DNA"/>
</dbReference>
<dbReference type="Proteomes" id="UP000828390">
    <property type="component" value="Unassembled WGS sequence"/>
</dbReference>
<comment type="caution">
    <text evidence="3">The sequence shown here is derived from an EMBL/GenBank/DDBJ whole genome shotgun (WGS) entry which is preliminary data.</text>
</comment>
<feature type="region of interest" description="Disordered" evidence="1">
    <location>
        <begin position="27"/>
        <end position="57"/>
    </location>
</feature>
<accession>A0A9D4LFP5</accession>
<evidence type="ECO:0000313" key="3">
    <source>
        <dbReference type="EMBL" id="KAH3857690.1"/>
    </source>
</evidence>
<evidence type="ECO:0000256" key="1">
    <source>
        <dbReference type="SAM" id="MobiDB-lite"/>
    </source>
</evidence>
<feature type="chain" id="PRO_5039345050" evidence="2">
    <location>
        <begin position="20"/>
        <end position="57"/>
    </location>
</feature>
<proteinExistence type="predicted"/>
<protein>
    <submittedName>
        <fullName evidence="3">Uncharacterized protein</fullName>
    </submittedName>
</protein>
<sequence>MHACLPVCLSIFYLSIFYTARERGASEAREMMEGDERERASRASELASELESERGGE</sequence>
<keyword evidence="2" id="KW-0732">Signal</keyword>
<gene>
    <name evidence="3" type="ORF">DPMN_100302</name>
</gene>
<evidence type="ECO:0000256" key="2">
    <source>
        <dbReference type="SAM" id="SignalP"/>
    </source>
</evidence>
<evidence type="ECO:0000313" key="4">
    <source>
        <dbReference type="Proteomes" id="UP000828390"/>
    </source>
</evidence>
<organism evidence="3 4">
    <name type="scientific">Dreissena polymorpha</name>
    <name type="common">Zebra mussel</name>
    <name type="synonym">Mytilus polymorpha</name>
    <dbReference type="NCBI Taxonomy" id="45954"/>
    <lineage>
        <taxon>Eukaryota</taxon>
        <taxon>Metazoa</taxon>
        <taxon>Spiralia</taxon>
        <taxon>Lophotrochozoa</taxon>
        <taxon>Mollusca</taxon>
        <taxon>Bivalvia</taxon>
        <taxon>Autobranchia</taxon>
        <taxon>Heteroconchia</taxon>
        <taxon>Euheterodonta</taxon>
        <taxon>Imparidentia</taxon>
        <taxon>Neoheterodontei</taxon>
        <taxon>Myida</taxon>
        <taxon>Dreissenoidea</taxon>
        <taxon>Dreissenidae</taxon>
        <taxon>Dreissena</taxon>
    </lineage>
</organism>
<reference evidence="3" key="2">
    <citation type="submission" date="2020-11" db="EMBL/GenBank/DDBJ databases">
        <authorList>
            <person name="McCartney M.A."/>
            <person name="Auch B."/>
            <person name="Kono T."/>
            <person name="Mallez S."/>
            <person name="Becker A."/>
            <person name="Gohl D.M."/>
            <person name="Silverstein K.A.T."/>
            <person name="Koren S."/>
            <person name="Bechman K.B."/>
            <person name="Herman A."/>
            <person name="Abrahante J.E."/>
            <person name="Garbe J."/>
        </authorList>
    </citation>
    <scope>NUCLEOTIDE SEQUENCE</scope>
    <source>
        <strain evidence="3">Duluth1</strain>
        <tissue evidence="3">Whole animal</tissue>
    </source>
</reference>
<feature type="signal peptide" evidence="2">
    <location>
        <begin position="1"/>
        <end position="19"/>
    </location>
</feature>